<comment type="similarity">
    <text evidence="1">Belongs to the short-chain fatty acyl-CoA assimilation regulator (ScfR) family.</text>
</comment>
<dbReference type="Gene3D" id="1.10.10.2910">
    <property type="match status" value="1"/>
</dbReference>
<reference evidence="3 4" key="1">
    <citation type="submission" date="2019-07" db="EMBL/GenBank/DDBJ databases">
        <title>The pathways for chlorine oxyanion respiration interact through the shared metabolite chlorate.</title>
        <authorList>
            <person name="Barnum T.P."/>
            <person name="Cheng Y."/>
            <person name="Hill K.A."/>
            <person name="Lucas L.N."/>
            <person name="Carlson H.K."/>
            <person name="Coates J.D."/>
        </authorList>
    </citation>
    <scope>NUCLEOTIDE SEQUENCE [LARGE SCALE GENOMIC DNA]</scope>
    <source>
        <strain evidence="3 4">BK-1</strain>
    </source>
</reference>
<dbReference type="InterPro" id="IPR010982">
    <property type="entry name" value="Lambda_DNA-bd_dom_sf"/>
</dbReference>
<dbReference type="SUPFAM" id="SSF47413">
    <property type="entry name" value="lambda repressor-like DNA-binding domains"/>
    <property type="match status" value="1"/>
</dbReference>
<dbReference type="EMBL" id="VMNH01000009">
    <property type="protein sequence ID" value="TVO75234.1"/>
    <property type="molecule type" value="Genomic_DNA"/>
</dbReference>
<protein>
    <submittedName>
        <fullName evidence="3">ImmA/IrrE family metallo-endopeptidase</fullName>
    </submittedName>
</protein>
<feature type="domain" description="HTH cro/C1-type" evidence="2">
    <location>
        <begin position="9"/>
        <end position="70"/>
    </location>
</feature>
<dbReference type="GO" id="GO:0003677">
    <property type="term" value="F:DNA binding"/>
    <property type="evidence" value="ECO:0007669"/>
    <property type="project" value="InterPro"/>
</dbReference>
<dbReference type="PROSITE" id="PS50943">
    <property type="entry name" value="HTH_CROC1"/>
    <property type="match status" value="1"/>
</dbReference>
<evidence type="ECO:0000313" key="4">
    <source>
        <dbReference type="Proteomes" id="UP000316649"/>
    </source>
</evidence>
<proteinExistence type="inferred from homology"/>
<dbReference type="CDD" id="cd00093">
    <property type="entry name" value="HTH_XRE"/>
    <property type="match status" value="1"/>
</dbReference>
<sequence length="390" mass="43221">MPQVNPEIIRWARESAELSLEEAARKIGMSTSQKSTGAEKLQLIETGGKDPTQAQLISMAEVYHRPLITFYLVRPPIKGDRGEDFRKLPPDFSREENALLDALLRDVKARQSMVRALLEDEDEADRLDFVGSSKRSAGVEVIAEAIRSRLGISLEAIRSCGSKNEVFNFIRQRAEDAGVFVLLIGDLGSHHTDIGTDIFRGFAIADDVAPFIVINDNDSKGAWSFTLLHELAHLWLGEEGVSNSSAWADNQIEKFCNNVAGEILLPDVEVLGLNVTPNTSRSDVVHVIQAFSSETNLSNTLIAYNLYRTGKLTLEQYQELSREFRQRWFESKPKSKDGSGPTYHILRRHRLGAAIVNLMARMLRGGAVSPTKAAKILGIKAHNISQVLGS</sequence>
<dbReference type="InterPro" id="IPR010359">
    <property type="entry name" value="IrrE_HExxH"/>
</dbReference>
<dbReference type="SMART" id="SM00530">
    <property type="entry name" value="HTH_XRE"/>
    <property type="match status" value="1"/>
</dbReference>
<comment type="caution">
    <text evidence="3">The sequence shown here is derived from an EMBL/GenBank/DDBJ whole genome shotgun (WGS) entry which is preliminary data.</text>
</comment>
<dbReference type="PANTHER" id="PTHR43236:SF2">
    <property type="entry name" value="BLL0069 PROTEIN"/>
    <property type="match status" value="1"/>
</dbReference>
<dbReference type="PANTHER" id="PTHR43236">
    <property type="entry name" value="ANTITOXIN HIGA1"/>
    <property type="match status" value="1"/>
</dbReference>
<evidence type="ECO:0000256" key="1">
    <source>
        <dbReference type="ARBA" id="ARBA00007227"/>
    </source>
</evidence>
<evidence type="ECO:0000259" key="2">
    <source>
        <dbReference type="PROSITE" id="PS50943"/>
    </source>
</evidence>
<organism evidence="3 4">
    <name type="scientific">Sedimenticola selenatireducens</name>
    <dbReference type="NCBI Taxonomy" id="191960"/>
    <lineage>
        <taxon>Bacteria</taxon>
        <taxon>Pseudomonadati</taxon>
        <taxon>Pseudomonadota</taxon>
        <taxon>Gammaproteobacteria</taxon>
        <taxon>Chromatiales</taxon>
        <taxon>Sedimenticolaceae</taxon>
        <taxon>Sedimenticola</taxon>
    </lineage>
</organism>
<dbReference type="InterPro" id="IPR052345">
    <property type="entry name" value="Rad_response_metalloprotease"/>
</dbReference>
<evidence type="ECO:0000313" key="3">
    <source>
        <dbReference type="EMBL" id="TVO75234.1"/>
    </source>
</evidence>
<dbReference type="Gene3D" id="1.10.260.40">
    <property type="entry name" value="lambda repressor-like DNA-binding domains"/>
    <property type="match status" value="1"/>
</dbReference>
<keyword evidence="4" id="KW-1185">Reference proteome</keyword>
<name>A0A558E1G3_9GAMM</name>
<dbReference type="Proteomes" id="UP000316649">
    <property type="component" value="Unassembled WGS sequence"/>
</dbReference>
<dbReference type="Pfam" id="PF06114">
    <property type="entry name" value="Peptidase_M78"/>
    <property type="match status" value="1"/>
</dbReference>
<gene>
    <name evidence="3" type="ORF">FHP88_09505</name>
</gene>
<accession>A0A558E1G3</accession>
<dbReference type="InterPro" id="IPR001387">
    <property type="entry name" value="Cro/C1-type_HTH"/>
</dbReference>
<dbReference type="AlphaFoldDB" id="A0A558E1G3"/>
<dbReference type="OrthoDB" id="9796786at2"/>